<evidence type="ECO:0008006" key="3">
    <source>
        <dbReference type="Google" id="ProtNLM"/>
    </source>
</evidence>
<reference evidence="2" key="1">
    <citation type="journal article" date="2019" name="Int. J. Syst. Evol. Microbiol.">
        <title>The Global Catalogue of Microorganisms (GCM) 10K type strain sequencing project: providing services to taxonomists for standard genome sequencing and annotation.</title>
        <authorList>
            <consortium name="The Broad Institute Genomics Platform"/>
            <consortium name="The Broad Institute Genome Sequencing Center for Infectious Disease"/>
            <person name="Wu L."/>
            <person name="Ma J."/>
        </authorList>
    </citation>
    <scope>NUCLEOTIDE SEQUENCE [LARGE SCALE GENOMIC DNA]</scope>
    <source>
        <strain evidence="2">CGMCC 1.15180</strain>
    </source>
</reference>
<dbReference type="RefSeq" id="WP_031067016.1">
    <property type="nucleotide sequence ID" value="NZ_JBHSPX010000008.1"/>
</dbReference>
<dbReference type="EMBL" id="JBHSPX010000008">
    <property type="protein sequence ID" value="MFC6066491.1"/>
    <property type="molecule type" value="Genomic_DNA"/>
</dbReference>
<organism evidence="1 2">
    <name type="scientific">Streptomyces ochraceiscleroticus</name>
    <dbReference type="NCBI Taxonomy" id="47761"/>
    <lineage>
        <taxon>Bacteria</taxon>
        <taxon>Bacillati</taxon>
        <taxon>Actinomycetota</taxon>
        <taxon>Actinomycetes</taxon>
        <taxon>Kitasatosporales</taxon>
        <taxon>Streptomycetaceae</taxon>
        <taxon>Streptomyces</taxon>
    </lineage>
</organism>
<dbReference type="Gene3D" id="2.30.320.10">
    <property type="entry name" value="YwqG-like"/>
    <property type="match status" value="1"/>
</dbReference>
<protein>
    <recommendedName>
        <fullName evidence="3">DUF1963 domain-containing protein</fullName>
    </recommendedName>
</protein>
<gene>
    <name evidence="1" type="ORF">ACFP4F_28645</name>
</gene>
<evidence type="ECO:0000313" key="2">
    <source>
        <dbReference type="Proteomes" id="UP001596139"/>
    </source>
</evidence>
<accession>A0ABW1MSQ4</accession>
<proteinExistence type="predicted"/>
<sequence>MTRTTPPRPLDIEQIFPELVAHRATSTRLHPRPGAPKYHDSSIGGPLLWPADEPWPTCHHAHPRNRGRRVPDVYRERAMLREAENLAPGTSFTEEDRALLATLREEHQIPDLGETAPVPLLPVAQFFTKDVPGLEAPQGTDLVQVLWCPFDGHGRQGTVAVDVRWRDSSRCEEVLATPPLPEVVGFDGYVPEPCTIAPEQVMEHEYIELLDTDLQERIEEWEMQLEEEAEDDEEDILSYQGDLSIAPGWKVGGFAAWNVTGPAEITCSCGSPLRLFLTIATYEWGGVVSSWTPLEDRQASSPQDNKHPTEVRPGRDGALNIFACAADPRHEHQIVLQ</sequence>
<comment type="caution">
    <text evidence="1">The sequence shown here is derived from an EMBL/GenBank/DDBJ whole genome shotgun (WGS) entry which is preliminary data.</text>
</comment>
<dbReference type="Proteomes" id="UP001596139">
    <property type="component" value="Unassembled WGS sequence"/>
</dbReference>
<keyword evidence="2" id="KW-1185">Reference proteome</keyword>
<name>A0ABW1MSQ4_9ACTN</name>
<evidence type="ECO:0000313" key="1">
    <source>
        <dbReference type="EMBL" id="MFC6066491.1"/>
    </source>
</evidence>